<reference evidence="2" key="1">
    <citation type="submission" date="2020-08" db="EMBL/GenBank/DDBJ databases">
        <title>Genome public.</title>
        <authorList>
            <person name="Liu C."/>
            <person name="Sun Q."/>
        </authorList>
    </citation>
    <scope>NUCLEOTIDE SEQUENCE</scope>
    <source>
        <strain evidence="2">NSJ-68</strain>
    </source>
</reference>
<dbReference type="SUPFAM" id="SSF48537">
    <property type="entry name" value="Phospholipase C/P1 nuclease"/>
    <property type="match status" value="1"/>
</dbReference>
<dbReference type="Proteomes" id="UP000649345">
    <property type="component" value="Unassembled WGS sequence"/>
</dbReference>
<dbReference type="InterPro" id="IPR008947">
    <property type="entry name" value="PLipase_C/P1_nuclease_dom_sf"/>
</dbReference>
<feature type="domain" description="Phospholipase C/D" evidence="1">
    <location>
        <begin position="5"/>
        <end position="156"/>
    </location>
</feature>
<gene>
    <name evidence="2" type="ORF">H8S44_06435</name>
</gene>
<organism evidence="2 3">
    <name type="scientific">Anaerosacchariphilus hominis</name>
    <dbReference type="NCBI Taxonomy" id="2763017"/>
    <lineage>
        <taxon>Bacteria</taxon>
        <taxon>Bacillati</taxon>
        <taxon>Bacillota</taxon>
        <taxon>Clostridia</taxon>
        <taxon>Lachnospirales</taxon>
        <taxon>Lachnospiraceae</taxon>
        <taxon>Anaerosacchariphilus</taxon>
    </lineage>
</organism>
<dbReference type="Pfam" id="PF00882">
    <property type="entry name" value="Zn_dep_PLPC"/>
    <property type="match status" value="1"/>
</dbReference>
<dbReference type="RefSeq" id="WP_186871766.1">
    <property type="nucleotide sequence ID" value="NZ_JACOOR010000003.1"/>
</dbReference>
<accession>A0A923LBE2</accession>
<keyword evidence="3" id="KW-1185">Reference proteome</keyword>
<dbReference type="AlphaFoldDB" id="A0A923LBE2"/>
<protein>
    <submittedName>
        <fullName evidence="2">Zinc dependent phospholipase C family protein</fullName>
    </submittedName>
</protein>
<evidence type="ECO:0000313" key="3">
    <source>
        <dbReference type="Proteomes" id="UP000649345"/>
    </source>
</evidence>
<sequence length="204" mass="24032">MRKKSHISLARYIVNDMKIPVMTEHRKAFYLGSILPDCKPSFLTQRHEFDGTFDMVKERIRVLSEDSDLIVENGRVFMRRLGEVIHYIADYFTYPHNCIYEGNLKDHCVYEEELKLRLREYVRSGEAFRVRIDAKKFQTPEAVCCFIRRAHEEYLQMKHGVKEDCEYIVRVCHQVVQAILNLVNLALGVEMRKEMGKRLCPAGV</sequence>
<dbReference type="EMBL" id="JACOOR010000003">
    <property type="protein sequence ID" value="MBC5659404.1"/>
    <property type="molecule type" value="Genomic_DNA"/>
</dbReference>
<dbReference type="GO" id="GO:0016788">
    <property type="term" value="F:hydrolase activity, acting on ester bonds"/>
    <property type="evidence" value="ECO:0007669"/>
    <property type="project" value="InterPro"/>
</dbReference>
<evidence type="ECO:0000313" key="2">
    <source>
        <dbReference type="EMBL" id="MBC5659404.1"/>
    </source>
</evidence>
<proteinExistence type="predicted"/>
<evidence type="ECO:0000259" key="1">
    <source>
        <dbReference type="Pfam" id="PF00882"/>
    </source>
</evidence>
<comment type="caution">
    <text evidence="2">The sequence shown here is derived from an EMBL/GenBank/DDBJ whole genome shotgun (WGS) entry which is preliminary data.</text>
</comment>
<dbReference type="InterPro" id="IPR029002">
    <property type="entry name" value="PLPC/GPLD1"/>
</dbReference>
<name>A0A923LBE2_9FIRM</name>